<dbReference type="EMBL" id="KE674146">
    <property type="protein sequence ID" value="ERE76605.1"/>
    <property type="molecule type" value="Genomic_DNA"/>
</dbReference>
<organism evidence="5 6">
    <name type="scientific">Cricetulus griseus</name>
    <name type="common">Chinese hamster</name>
    <name type="synonym">Cricetulus barabensis griseus</name>
    <dbReference type="NCBI Taxonomy" id="10029"/>
    <lineage>
        <taxon>Eukaryota</taxon>
        <taxon>Metazoa</taxon>
        <taxon>Chordata</taxon>
        <taxon>Craniata</taxon>
        <taxon>Vertebrata</taxon>
        <taxon>Euteleostomi</taxon>
        <taxon>Mammalia</taxon>
        <taxon>Eutheria</taxon>
        <taxon>Euarchontoglires</taxon>
        <taxon>Glires</taxon>
        <taxon>Rodentia</taxon>
        <taxon>Myomorpha</taxon>
        <taxon>Muroidea</taxon>
        <taxon>Cricetidae</taxon>
        <taxon>Cricetinae</taxon>
        <taxon>Cricetulus</taxon>
    </lineage>
</organism>
<keyword evidence="1" id="KW-0344">Guanine-nucleotide releasing factor</keyword>
<feature type="compositionally biased region" description="Low complexity" evidence="3">
    <location>
        <begin position="725"/>
        <end position="747"/>
    </location>
</feature>
<dbReference type="Gene3D" id="1.10.720.30">
    <property type="entry name" value="SAP domain"/>
    <property type="match status" value="1"/>
</dbReference>
<dbReference type="InterPro" id="IPR046773">
    <property type="entry name" value="DOCKER_Lobe_C"/>
</dbReference>
<dbReference type="Proteomes" id="UP000030759">
    <property type="component" value="Unassembled WGS sequence"/>
</dbReference>
<dbReference type="InterPro" id="IPR043161">
    <property type="entry name" value="DOCK_C_lobe_A"/>
</dbReference>
<dbReference type="InterPro" id="IPR036361">
    <property type="entry name" value="SAP_dom_sf"/>
</dbReference>
<feature type="region of interest" description="Disordered" evidence="3">
    <location>
        <begin position="696"/>
        <end position="774"/>
    </location>
</feature>
<comment type="similarity">
    <text evidence="2">Belongs to the DOCK family.</text>
</comment>
<dbReference type="Pfam" id="PF10208">
    <property type="entry name" value="ARMET_C"/>
    <property type="match status" value="1"/>
</dbReference>
<feature type="compositionally biased region" description="Pro residues" evidence="3">
    <location>
        <begin position="812"/>
        <end position="821"/>
    </location>
</feature>
<reference evidence="6" key="1">
    <citation type="journal article" date="2013" name="Nat. Biotechnol.">
        <title>Chinese hamster genome sequenced from sorted chromosomes.</title>
        <authorList>
            <person name="Brinkrolf K."/>
            <person name="Rupp O."/>
            <person name="Laux H."/>
            <person name="Kollin F."/>
            <person name="Ernst W."/>
            <person name="Linke B."/>
            <person name="Kofler R."/>
            <person name="Romand S."/>
            <person name="Hesse F."/>
            <person name="Budach W.E."/>
            <person name="Galosy S."/>
            <person name="Muller D."/>
            <person name="Noll T."/>
            <person name="Wienberg J."/>
            <person name="Jostock T."/>
            <person name="Leonard M."/>
            <person name="Grillari J."/>
            <person name="Tauch A."/>
            <person name="Goesmann A."/>
            <person name="Helk B."/>
            <person name="Mott J.E."/>
            <person name="Puhler A."/>
            <person name="Borth N."/>
        </authorList>
    </citation>
    <scope>NUCLEOTIDE SEQUENCE [LARGE SCALE GENOMIC DNA]</scope>
    <source>
        <strain evidence="6">17A/GY</strain>
    </source>
</reference>
<dbReference type="SUPFAM" id="SSF68906">
    <property type="entry name" value="SAP domain"/>
    <property type="match status" value="1"/>
</dbReference>
<feature type="region of interest" description="Disordered" evidence="3">
    <location>
        <begin position="800"/>
        <end position="821"/>
    </location>
</feature>
<dbReference type="GO" id="GO:0007264">
    <property type="term" value="P:small GTPase-mediated signal transduction"/>
    <property type="evidence" value="ECO:0007669"/>
    <property type="project" value="InterPro"/>
</dbReference>
<dbReference type="PANTHER" id="PTHR45653:SF4">
    <property type="entry name" value="DEDICATOR OF CYTOKINESIS PROTEIN 3"/>
    <property type="match status" value="1"/>
</dbReference>
<evidence type="ECO:0000256" key="3">
    <source>
        <dbReference type="SAM" id="MobiDB-lite"/>
    </source>
</evidence>
<protein>
    <submittedName>
        <fullName evidence="5">Dedicator of cytokinesis protein 3</fullName>
    </submittedName>
</protein>
<dbReference type="GO" id="GO:0005886">
    <property type="term" value="C:plasma membrane"/>
    <property type="evidence" value="ECO:0007669"/>
    <property type="project" value="TreeGrafter"/>
</dbReference>
<dbReference type="Gene3D" id="1.20.58.740">
    <property type="match status" value="1"/>
</dbReference>
<dbReference type="InterPro" id="IPR046769">
    <property type="entry name" value="DOCKER_Lobe_A"/>
</dbReference>
<dbReference type="PANTHER" id="PTHR45653">
    <property type="entry name" value="DEDICATOR OF CYTOKINESIS"/>
    <property type="match status" value="1"/>
</dbReference>
<evidence type="ECO:0000313" key="6">
    <source>
        <dbReference type="Proteomes" id="UP000030759"/>
    </source>
</evidence>
<feature type="compositionally biased region" description="Low complexity" evidence="3">
    <location>
        <begin position="538"/>
        <end position="558"/>
    </location>
</feature>
<evidence type="ECO:0000256" key="2">
    <source>
        <dbReference type="PROSITE-ProRule" id="PRU00984"/>
    </source>
</evidence>
<dbReference type="AlphaFoldDB" id="A0A061I4P2"/>
<evidence type="ECO:0000313" key="5">
    <source>
        <dbReference type="EMBL" id="ERE76605.1"/>
    </source>
</evidence>
<dbReference type="GO" id="GO:0031267">
    <property type="term" value="F:small GTPase binding"/>
    <property type="evidence" value="ECO:0007669"/>
    <property type="project" value="TreeGrafter"/>
</dbReference>
<dbReference type="InterPro" id="IPR046770">
    <property type="entry name" value="DOCKER_Lobe_B"/>
</dbReference>
<name>A0A061I4P2_CRIGR</name>
<dbReference type="PROSITE" id="PS51651">
    <property type="entry name" value="DOCKER"/>
    <property type="match status" value="1"/>
</dbReference>
<feature type="compositionally biased region" description="Polar residues" evidence="3">
    <location>
        <begin position="559"/>
        <end position="570"/>
    </location>
</feature>
<dbReference type="FunFam" id="1.25.40.410:FF:000003">
    <property type="entry name" value="Dedicator of cytokinesis protein 4"/>
    <property type="match status" value="1"/>
</dbReference>
<dbReference type="GO" id="GO:0005737">
    <property type="term" value="C:cytoplasm"/>
    <property type="evidence" value="ECO:0007669"/>
    <property type="project" value="TreeGrafter"/>
</dbReference>
<dbReference type="Pfam" id="PF06920">
    <property type="entry name" value="DHR-2_Lobe_A"/>
    <property type="match status" value="1"/>
</dbReference>
<dbReference type="InterPro" id="IPR043162">
    <property type="entry name" value="DOCK_C_lobe_C"/>
</dbReference>
<dbReference type="InterPro" id="IPR027357">
    <property type="entry name" value="DOCKER_dom"/>
</dbReference>
<evidence type="ECO:0000256" key="1">
    <source>
        <dbReference type="ARBA" id="ARBA00022658"/>
    </source>
</evidence>
<dbReference type="Pfam" id="PF20421">
    <property type="entry name" value="DHR-2_Lobe_C"/>
    <property type="match status" value="1"/>
</dbReference>
<feature type="domain" description="DOCKER" evidence="4">
    <location>
        <begin position="32"/>
        <end position="439"/>
    </location>
</feature>
<evidence type="ECO:0000259" key="4">
    <source>
        <dbReference type="PROSITE" id="PS51651"/>
    </source>
</evidence>
<accession>A0A061I4P2</accession>
<proteinExistence type="inferred from homology"/>
<dbReference type="Pfam" id="PF20422">
    <property type="entry name" value="DHR-2_Lobe_B"/>
    <property type="match status" value="1"/>
</dbReference>
<dbReference type="Gene3D" id="1.25.40.410">
    <property type="match status" value="1"/>
</dbReference>
<feature type="region of interest" description="Disordered" evidence="3">
    <location>
        <begin position="538"/>
        <end position="575"/>
    </location>
</feature>
<sequence>MERLLDYRDCMKGEETENKKIGCTVNLMNFYKSEINKEEMYIRYIHKLCDMHLQAENYTEAAFTLLLYCELLQWEDRPLREFLHYPSQTEWQRKEGLCRKIIHYFNKGKSWEFGIPLCRELACQYECLYDYQSLSWIRKMEASYYDNIIEQQRLEPEFFRVGFYGRKFPFFLRNKEYVCRGHDYERLEAFQQRMLSEFPQAVAMQHPNHPDDAILQCDAQYLQIYAVTPIPDYVDVLQMDRVPDRVKSFYRVNNVRKFRYDRPFHKGPKDKENEFKSLWIERTTLTLTHSLPGISRWFEVERRELVEVSPLENAIQVVENKNQELRALISQYQHKQVHGNINLLSMCLNGVIDAAVNGGIARYQEAFFDKDYISKHPGDAEKIAQLKELMQEQVHVLGVGLAVHEKFVHPEMRPLHKKLIDQFQMMRASLYHEFPGLDKLSPACSGTSTPRGNVLASHSPMSPENIKMTHRHSPMNLMGTGRHSSSSLSSHASSEAGNMVMMGDSSMGEAPEDLYHHMQLAYHNPRYQGSVTNVSVLSSSQASPSSSSLSSTHSAPSQMITSAPSSTRGSPSLPDKYRHAREMMLLLPTHRDRPSSAMYPAAILENGQPPNFQRALFQQVVGACKPCSDPNLSMAEKAVPAAPSSWSLDSGAQEAQPFLSALMGHILAPPVPPRSLLHGHYSLHFDAFHHPLGDAPPALPARTLRKSPLHPIPASPTSPQSGLDGSNSTLSGSASSGVSSLSESNFGHSSEAPPRTDTMDSMPSQAWNGDEDLEPPYLPVHYSLSESAVLDSIKSQPCRSHSAPGCVIPQDPMDPPALPPKPYHPRLPALEHDEDKQIDLSTVGLKKLRVKELKKILDDWGEMCKGCAEKSDYIRKINELMPKYAPKAASARTDL</sequence>
<gene>
    <name evidence="5" type="ORF">H671_4g11717</name>
</gene>
<dbReference type="InterPro" id="IPR026791">
    <property type="entry name" value="DOCK"/>
</dbReference>
<dbReference type="GO" id="GO:0005085">
    <property type="term" value="F:guanyl-nucleotide exchange factor activity"/>
    <property type="evidence" value="ECO:0007669"/>
    <property type="project" value="UniProtKB-KW"/>
</dbReference>
<dbReference type="InterPro" id="IPR019345">
    <property type="entry name" value="ARMET_C"/>
</dbReference>
<dbReference type="FunFam" id="1.10.720.30:FF:000003">
    <property type="entry name" value="Mesencephalic astrocyte-derived neurotrophic factor"/>
    <property type="match status" value="1"/>
</dbReference>